<dbReference type="GO" id="GO:0005634">
    <property type="term" value="C:nucleus"/>
    <property type="evidence" value="ECO:0007669"/>
    <property type="project" value="UniProtKB-SubCell"/>
</dbReference>
<reference evidence="10 11" key="1">
    <citation type="journal article" date="2017" name="Nat. Commun.">
        <title>Genome assembly with in vitro proximity ligation data and whole-genome triplication in lettuce.</title>
        <authorList>
            <person name="Reyes-Chin-Wo S."/>
            <person name="Wang Z."/>
            <person name="Yang X."/>
            <person name="Kozik A."/>
            <person name="Arikit S."/>
            <person name="Song C."/>
            <person name="Xia L."/>
            <person name="Froenicke L."/>
            <person name="Lavelle D.O."/>
            <person name="Truco M.J."/>
            <person name="Xia R."/>
            <person name="Zhu S."/>
            <person name="Xu C."/>
            <person name="Xu H."/>
            <person name="Xu X."/>
            <person name="Cox K."/>
            <person name="Korf I."/>
            <person name="Meyers B.C."/>
            <person name="Michelmore R.W."/>
        </authorList>
    </citation>
    <scope>NUCLEOTIDE SEQUENCE [LARGE SCALE GENOMIC DNA]</scope>
    <source>
        <strain evidence="11">cv. Salinas</strain>
        <tissue evidence="10">Seedlings</tissue>
    </source>
</reference>
<dbReference type="PROSITE" id="PS50982">
    <property type="entry name" value="MBD"/>
    <property type="match status" value="1"/>
</dbReference>
<keyword evidence="6" id="KW-0863">Zinc-finger</keyword>
<evidence type="ECO:0000313" key="10">
    <source>
        <dbReference type="EMBL" id="KAJ0226557.1"/>
    </source>
</evidence>
<dbReference type="Proteomes" id="UP000235145">
    <property type="component" value="Unassembled WGS sequence"/>
</dbReference>
<feature type="compositionally biased region" description="Low complexity" evidence="7">
    <location>
        <begin position="77"/>
        <end position="94"/>
    </location>
</feature>
<name>A0A9R1WPT7_LACSA</name>
<dbReference type="OrthoDB" id="1675150at2759"/>
<dbReference type="InterPro" id="IPR001739">
    <property type="entry name" value="Methyl_CpG_DNA-bd"/>
</dbReference>
<feature type="region of interest" description="Disordered" evidence="7">
    <location>
        <begin position="362"/>
        <end position="386"/>
    </location>
</feature>
<dbReference type="EMBL" id="NBSK02000001">
    <property type="protein sequence ID" value="KAJ0226557.1"/>
    <property type="molecule type" value="Genomic_DNA"/>
</dbReference>
<evidence type="ECO:0000256" key="7">
    <source>
        <dbReference type="SAM" id="MobiDB-lite"/>
    </source>
</evidence>
<comment type="subcellular location">
    <subcellularLocation>
        <location evidence="1">Nucleus</location>
    </subcellularLocation>
</comment>
<dbReference type="PROSITE" id="PS00028">
    <property type="entry name" value="ZINC_FINGER_C2H2_1"/>
    <property type="match status" value="1"/>
</dbReference>
<evidence type="ECO:0000256" key="3">
    <source>
        <dbReference type="ARBA" id="ARBA00023125"/>
    </source>
</evidence>
<feature type="compositionally biased region" description="Polar residues" evidence="7">
    <location>
        <begin position="539"/>
        <end position="557"/>
    </location>
</feature>
<feature type="compositionally biased region" description="Polar residues" evidence="7">
    <location>
        <begin position="565"/>
        <end position="589"/>
    </location>
</feature>
<dbReference type="SUPFAM" id="SSF54171">
    <property type="entry name" value="DNA-binding domain"/>
    <property type="match status" value="1"/>
</dbReference>
<feature type="compositionally biased region" description="Pro residues" evidence="7">
    <location>
        <begin position="374"/>
        <end position="385"/>
    </location>
</feature>
<dbReference type="PANTHER" id="PTHR37701:SF17">
    <property type="entry name" value="METHYL BINDING DOMAIN117"/>
    <property type="match status" value="1"/>
</dbReference>
<keyword evidence="6" id="KW-0479">Metal-binding</keyword>
<evidence type="ECO:0000313" key="11">
    <source>
        <dbReference type="Proteomes" id="UP000235145"/>
    </source>
</evidence>
<feature type="compositionally biased region" description="Low complexity" evidence="7">
    <location>
        <begin position="1129"/>
        <end position="1142"/>
    </location>
</feature>
<evidence type="ECO:0000256" key="6">
    <source>
        <dbReference type="PROSITE-ProRule" id="PRU00042"/>
    </source>
</evidence>
<evidence type="ECO:0000256" key="4">
    <source>
        <dbReference type="ARBA" id="ARBA00023163"/>
    </source>
</evidence>
<dbReference type="PANTHER" id="PTHR37701">
    <property type="entry name" value="METHYL-CPG-BINDING DOMAIN-CONTAINING PROTEIN 8"/>
    <property type="match status" value="1"/>
</dbReference>
<dbReference type="Gene3D" id="3.30.890.10">
    <property type="entry name" value="Methyl-cpg-binding Protein 2, Chain A"/>
    <property type="match status" value="1"/>
</dbReference>
<feature type="compositionally biased region" description="Basic residues" evidence="7">
    <location>
        <begin position="95"/>
        <end position="107"/>
    </location>
</feature>
<evidence type="ECO:0000259" key="8">
    <source>
        <dbReference type="PROSITE" id="PS50157"/>
    </source>
</evidence>
<organism evidence="10 11">
    <name type="scientific">Lactuca sativa</name>
    <name type="common">Garden lettuce</name>
    <dbReference type="NCBI Taxonomy" id="4236"/>
    <lineage>
        <taxon>Eukaryota</taxon>
        <taxon>Viridiplantae</taxon>
        <taxon>Streptophyta</taxon>
        <taxon>Embryophyta</taxon>
        <taxon>Tracheophyta</taxon>
        <taxon>Spermatophyta</taxon>
        <taxon>Magnoliopsida</taxon>
        <taxon>eudicotyledons</taxon>
        <taxon>Gunneridae</taxon>
        <taxon>Pentapetalae</taxon>
        <taxon>asterids</taxon>
        <taxon>campanulids</taxon>
        <taxon>Asterales</taxon>
        <taxon>Asteraceae</taxon>
        <taxon>Cichorioideae</taxon>
        <taxon>Cichorieae</taxon>
        <taxon>Lactucinae</taxon>
        <taxon>Lactuca</taxon>
    </lineage>
</organism>
<keyword evidence="5" id="KW-0539">Nucleus</keyword>
<proteinExistence type="predicted"/>
<evidence type="ECO:0000256" key="5">
    <source>
        <dbReference type="ARBA" id="ARBA00023242"/>
    </source>
</evidence>
<sequence length="1270" mass="140473">MAATVATAEADDTERPAIRLDSVPVVDLRLLSQSELYTLSISSDSSFDPNRCDEVVIPKINRAVFNESAGSRKQTYSRLRLASAESSSTTTKTTTLHRRTPHLRASHAHPSNNINDPEQAENSQIIRMLKQLCKSDPNFQDVDQMEAENNSNSVVPEFLSTENLGIKRKRGRPRKHENVVFLRPPTAKRIRHNTVKKVVVYDNEMDREIVNDSGVPVNMATLAGLDDPYGPEIRRRTMGMSTEDDLLGFLRGMNGQWGSRRRKRRVVDAREFGDVLPKGWKLSLCIKKKEGRVWLFCRRYLSPSGRQFESCREISAYLNSVVKQENSEKQNHVNINTSDNFALEGASVNAVDLVIQQDIKTDDLVDNPSSSSSPPTPPAEAPPVPTKCEEQVTIDEMEVQVEDSFKCLKCSLTFESENDLLAHQVEAHDTKRSELVTPVNEHIECNVENEIEKVEPSLPLATELDCDPNLMTDAPNNKSLASVSSGDNAVIETHDAHSCDNLEAASHDLVSPSKQDGNSNVDRGVFIEEYKSGEKSTTNDEVSQTDQDPDVSVSQSELLGDETETPLSINENTRNTETLGESHVNSVDNKLDSNLDQGINLESFMLSSFPNEQVGNQDSVSDQPINQDSVSINQNSVSDQAINQDPVSETGVTFVDSIPDQSDSIPEQMGSKDHVGTTASIELPNPAVKTIEENSFGAKMDIDIDIKSDEVATEKEKSVGESSSVFFLGRFGLDKDGATVVKKLSTKTNRDPVKVVTSETLISPQKQDSPSVHNLAPDTFNNVNKLSSGLSSSGLDGQFDFRTNDFGNFGPSLSPWQEEECENKNLGNDVSFPTMEEPQIPSNKQEEHKLDDFQTFRNNEAKGNESVTSLGSNLEFCSLIPSENDQEFGFQDCLYERAMEECKQEESSERGLLDHFSIADTSDDIFENKMYSTSLGGLKFDEDRDISSNELSLAFGNPHELYPDSLRVEQKKDLVAPSKMDETFGVHTNLSMVNNSMVDDLKGGRGLFNLGCNDKSSSFQNQGNTVYPGRAWEDLKNSGNKFSSGFGSQSHAEVVPGGGMWKSGDGNQNQNQQMRSGLSNSSSHAQIPYPSSFHSFNIMSEKAGDGEFRIDERYKYNEGFDASGLRMRSSTTTSNSNSNSNSRPEPLEFSFLTTARSQHNPHTHAHALEGRDSRGAYPIPYNVNVNVEMPMEQQFDSSSFWLGKNTMNMMPNTNTSGSGRNHHQQITSVCAWCRNEFHLQQLHSHSGTQDGIGSLCPSCTASMSGHVNML</sequence>
<dbReference type="GO" id="GO:0003677">
    <property type="term" value="F:DNA binding"/>
    <property type="evidence" value="ECO:0007669"/>
    <property type="project" value="UniProtKB-KW"/>
</dbReference>
<keyword evidence="2" id="KW-0805">Transcription regulation</keyword>
<keyword evidence="6" id="KW-0862">Zinc</keyword>
<feature type="domain" description="C2H2-type" evidence="8">
    <location>
        <begin position="405"/>
        <end position="433"/>
    </location>
</feature>
<feature type="region of interest" description="Disordered" evidence="7">
    <location>
        <begin position="1125"/>
        <end position="1146"/>
    </location>
</feature>
<dbReference type="InterPro" id="IPR037472">
    <property type="entry name" value="MBD8"/>
</dbReference>
<dbReference type="GO" id="GO:0008270">
    <property type="term" value="F:zinc ion binding"/>
    <property type="evidence" value="ECO:0007669"/>
    <property type="project" value="UniProtKB-KW"/>
</dbReference>
<dbReference type="Pfam" id="PF01429">
    <property type="entry name" value="MBD"/>
    <property type="match status" value="1"/>
</dbReference>
<evidence type="ECO:0000259" key="9">
    <source>
        <dbReference type="PROSITE" id="PS50982"/>
    </source>
</evidence>
<dbReference type="AlphaFoldDB" id="A0A9R1WPT7"/>
<feature type="region of interest" description="Disordered" evidence="7">
    <location>
        <begin position="1042"/>
        <end position="1086"/>
    </location>
</feature>
<feature type="domain" description="MBD" evidence="9">
    <location>
        <begin position="266"/>
        <end position="340"/>
    </location>
</feature>
<feature type="compositionally biased region" description="Polar residues" evidence="7">
    <location>
        <begin position="1065"/>
        <end position="1085"/>
    </location>
</feature>
<evidence type="ECO:0000256" key="1">
    <source>
        <dbReference type="ARBA" id="ARBA00004123"/>
    </source>
</evidence>
<evidence type="ECO:0000256" key="2">
    <source>
        <dbReference type="ARBA" id="ARBA00023015"/>
    </source>
</evidence>
<keyword evidence="3" id="KW-0238">DNA-binding</keyword>
<protein>
    <recommendedName>
        <fullName evidence="12">C2H2-type domain-containing protein</fullName>
    </recommendedName>
</protein>
<dbReference type="InterPro" id="IPR016177">
    <property type="entry name" value="DNA-bd_dom_sf"/>
</dbReference>
<accession>A0A9R1WPT7</accession>
<feature type="region of interest" description="Disordered" evidence="7">
    <location>
        <begin position="76"/>
        <end position="117"/>
    </location>
</feature>
<dbReference type="InterPro" id="IPR013087">
    <property type="entry name" value="Znf_C2H2_type"/>
</dbReference>
<keyword evidence="11" id="KW-1185">Reference proteome</keyword>
<dbReference type="PROSITE" id="PS50157">
    <property type="entry name" value="ZINC_FINGER_C2H2_2"/>
    <property type="match status" value="1"/>
</dbReference>
<evidence type="ECO:0008006" key="12">
    <source>
        <dbReference type="Google" id="ProtNLM"/>
    </source>
</evidence>
<feature type="region of interest" description="Disordered" evidence="7">
    <location>
        <begin position="530"/>
        <end position="589"/>
    </location>
</feature>
<comment type="caution">
    <text evidence="10">The sequence shown here is derived from an EMBL/GenBank/DDBJ whole genome shotgun (WGS) entry which is preliminary data.</text>
</comment>
<gene>
    <name evidence="10" type="ORF">LSAT_V11C100001820</name>
</gene>
<keyword evidence="4" id="KW-0804">Transcription</keyword>